<evidence type="ECO:0000256" key="3">
    <source>
        <dbReference type="ARBA" id="ARBA00022692"/>
    </source>
</evidence>
<proteinExistence type="inferred from homology"/>
<evidence type="ECO:0000313" key="8">
    <source>
        <dbReference type="EMBL" id="KAK9508884.1"/>
    </source>
</evidence>
<keyword evidence="4 7" id="KW-1133">Transmembrane helix</keyword>
<feature type="transmembrane region" description="Helical" evidence="7">
    <location>
        <begin position="53"/>
        <end position="74"/>
    </location>
</feature>
<evidence type="ECO:0000256" key="5">
    <source>
        <dbReference type="ARBA" id="ARBA00023136"/>
    </source>
</evidence>
<evidence type="ECO:0000256" key="7">
    <source>
        <dbReference type="RuleBase" id="RU361218"/>
    </source>
</evidence>
<keyword evidence="6" id="KW-1015">Disulfide bond</keyword>
<dbReference type="InterPro" id="IPR000301">
    <property type="entry name" value="Tetraspanin_animals"/>
</dbReference>
<keyword evidence="3 7" id="KW-0812">Transmembrane</keyword>
<protein>
    <recommendedName>
        <fullName evidence="7">Tetraspanin</fullName>
    </recommendedName>
</protein>
<evidence type="ECO:0000256" key="4">
    <source>
        <dbReference type="ARBA" id="ARBA00022989"/>
    </source>
</evidence>
<feature type="transmembrane region" description="Helical" evidence="7">
    <location>
        <begin position="195"/>
        <end position="218"/>
    </location>
</feature>
<dbReference type="PANTHER" id="PTHR19282">
    <property type="entry name" value="TETRASPANIN"/>
    <property type="match status" value="1"/>
</dbReference>
<feature type="transmembrane region" description="Helical" evidence="7">
    <location>
        <begin position="81"/>
        <end position="105"/>
    </location>
</feature>
<accession>A0AAW1DKC6</accession>
<keyword evidence="5 7" id="KW-0472">Membrane</keyword>
<dbReference type="Gene3D" id="1.10.1450.10">
    <property type="entry name" value="Tetraspanin"/>
    <property type="match status" value="1"/>
</dbReference>
<dbReference type="Proteomes" id="UP001461498">
    <property type="component" value="Unassembled WGS sequence"/>
</dbReference>
<dbReference type="SUPFAM" id="SSF48652">
    <property type="entry name" value="Tetraspanin"/>
    <property type="match status" value="1"/>
</dbReference>
<dbReference type="PRINTS" id="PR00259">
    <property type="entry name" value="TMFOUR"/>
</dbReference>
<name>A0AAW1DKC6_9HEMI</name>
<organism evidence="8 9">
    <name type="scientific">Rhynocoris fuscipes</name>
    <dbReference type="NCBI Taxonomy" id="488301"/>
    <lineage>
        <taxon>Eukaryota</taxon>
        <taxon>Metazoa</taxon>
        <taxon>Ecdysozoa</taxon>
        <taxon>Arthropoda</taxon>
        <taxon>Hexapoda</taxon>
        <taxon>Insecta</taxon>
        <taxon>Pterygota</taxon>
        <taxon>Neoptera</taxon>
        <taxon>Paraneoptera</taxon>
        <taxon>Hemiptera</taxon>
        <taxon>Heteroptera</taxon>
        <taxon>Panheteroptera</taxon>
        <taxon>Cimicomorpha</taxon>
        <taxon>Reduviidae</taxon>
        <taxon>Harpactorinae</taxon>
        <taxon>Harpactorini</taxon>
        <taxon>Rhynocoris</taxon>
    </lineage>
</organism>
<gene>
    <name evidence="8" type="ORF">O3M35_006336</name>
</gene>
<dbReference type="InterPro" id="IPR008952">
    <property type="entry name" value="Tetraspanin_EC2_sf"/>
</dbReference>
<evidence type="ECO:0000256" key="1">
    <source>
        <dbReference type="ARBA" id="ARBA00004141"/>
    </source>
</evidence>
<comment type="caution">
    <text evidence="8">The sequence shown here is derived from an EMBL/GenBank/DDBJ whole genome shotgun (WGS) entry which is preliminary data.</text>
</comment>
<feature type="disulfide bond" evidence="6">
    <location>
        <begin position="143"/>
        <end position="181"/>
    </location>
</feature>
<dbReference type="Pfam" id="PF00335">
    <property type="entry name" value="Tetraspanin"/>
    <property type="match status" value="1"/>
</dbReference>
<sequence length="225" mass="24779">MGFCEFTLKCLLFVFNFICVLAGLVIIGVGVYTTFHEKSFKEVLTSDISTVSITLLILGLLIVVIACFGCCGALKEDICQLITYAVILLVILLLQIVIGIAALVYEKKFDDVLRKGIAEIFDSYGKNNKTKEIVDRIQIDFKCCGLTGPDYWSNSTIPASCCGKKENEGSCTRDQVYKDGCQSKIIDEMRHSFKIMGGIAIGFAAVEIICILLAFCLISEIKAYD</sequence>
<dbReference type="AlphaFoldDB" id="A0AAW1DKC6"/>
<dbReference type="CDD" id="cd03127">
    <property type="entry name" value="tetraspanin_LEL"/>
    <property type="match status" value="1"/>
</dbReference>
<dbReference type="PIRSF" id="PIRSF002419">
    <property type="entry name" value="Tetraspanin"/>
    <property type="match status" value="1"/>
</dbReference>
<feature type="transmembrane region" description="Helical" evidence="7">
    <location>
        <begin position="12"/>
        <end position="33"/>
    </location>
</feature>
<dbReference type="PANTHER" id="PTHR19282:SF521">
    <property type="entry name" value="IP01817P-RELATED"/>
    <property type="match status" value="1"/>
</dbReference>
<evidence type="ECO:0000256" key="2">
    <source>
        <dbReference type="ARBA" id="ARBA00006840"/>
    </source>
</evidence>
<dbReference type="EMBL" id="JAPXFL010000003">
    <property type="protein sequence ID" value="KAK9508884.1"/>
    <property type="molecule type" value="Genomic_DNA"/>
</dbReference>
<dbReference type="InterPro" id="IPR018499">
    <property type="entry name" value="Tetraspanin/Peripherin"/>
</dbReference>
<comment type="subcellular location">
    <subcellularLocation>
        <location evidence="1 7">Membrane</location>
        <topology evidence="1 7">Multi-pass membrane protein</topology>
    </subcellularLocation>
</comment>
<keyword evidence="9" id="KW-1185">Reference proteome</keyword>
<dbReference type="GO" id="GO:0005886">
    <property type="term" value="C:plasma membrane"/>
    <property type="evidence" value="ECO:0007669"/>
    <property type="project" value="TreeGrafter"/>
</dbReference>
<evidence type="ECO:0000313" key="9">
    <source>
        <dbReference type="Proteomes" id="UP001461498"/>
    </source>
</evidence>
<evidence type="ECO:0000256" key="6">
    <source>
        <dbReference type="PIRSR" id="PIRSR002419-1"/>
    </source>
</evidence>
<comment type="similarity">
    <text evidence="2 7">Belongs to the tetraspanin (TM4SF) family.</text>
</comment>
<feature type="disulfide bond" evidence="6">
    <location>
        <begin position="144"/>
        <end position="161"/>
    </location>
</feature>
<reference evidence="8 9" key="1">
    <citation type="submission" date="2022-12" db="EMBL/GenBank/DDBJ databases">
        <title>Chromosome-level genome assembly of true bugs.</title>
        <authorList>
            <person name="Ma L."/>
            <person name="Li H."/>
        </authorList>
    </citation>
    <scope>NUCLEOTIDE SEQUENCE [LARGE SCALE GENOMIC DNA]</scope>
    <source>
        <strain evidence="8">Lab_2022b</strain>
    </source>
</reference>